<dbReference type="Gene3D" id="3.30.160.60">
    <property type="entry name" value="Classic Zinc Finger"/>
    <property type="match status" value="1"/>
</dbReference>
<dbReference type="InterPro" id="IPR003770">
    <property type="entry name" value="MLTG-like"/>
</dbReference>
<evidence type="ECO:0000256" key="1">
    <source>
        <dbReference type="ARBA" id="ARBA00022475"/>
    </source>
</evidence>
<keyword evidence="4 7" id="KW-0472">Membrane</keyword>
<protein>
    <recommendedName>
        <fullName evidence="7">Endolytic murein transglycosylase</fullName>
        <ecNumber evidence="7">4.2.2.29</ecNumber>
    </recommendedName>
    <alternativeName>
        <fullName evidence="7">Peptidoglycan lytic transglycosylase</fullName>
    </alternativeName>
    <alternativeName>
        <fullName evidence="7">Peptidoglycan polymerization terminase</fullName>
    </alternativeName>
</protein>
<keyword evidence="6 7" id="KW-0961">Cell wall biogenesis/degradation</keyword>
<evidence type="ECO:0000256" key="6">
    <source>
        <dbReference type="ARBA" id="ARBA00023316"/>
    </source>
</evidence>
<gene>
    <name evidence="7 9" type="primary">mltG</name>
    <name evidence="9" type="ORF">ACFFTU_32460</name>
</gene>
<sequence>MTEYGRGQGSEPWHPQAPGEQQYGDQGGQAWVGQQAGDGSVPHDGAYDGRQHYAPQGPPPQPYYDNGQYQQTPQHNGQYVQGHDGGQYPQAQQHTEQYGHGHDTGHDGGQYSPAYDSGQYAQVSQQSGQYPQQQGHGQQQSDWDTGRGQAIPYGMNAADPYSGQQPGYDTGQDHYGTPEAYPPPQPPGQRQSPPEPVIDWDEEARQKEEHPFFTGAPDSRGARDGEDGYDDEPAPRRGKGGGKGKKKGRNGIACLVVSVVLLGGLGGVGYIGYSFWKDRFGPVEDFEGEGTDPVQIEVKRGADGNEIANTLKKAGVVKSVSAFTAELAKDQKKGNALQTGVYVLKKEMSAKAALELMLSPASRNNYILPPGTRNAQVYEALDKRLELKPGTTKDIAKAQADKLGLPSWVPKKPDMMDRLEGFLYPGTYPVAQGTKPEDVLRKMVAQATENYAKQDLAGQAEKLGLESPFDVITVASLVQKEGKYKRDFDKVARVVYNRLQPNQTETHGRLQFDSTVNYLKSTSTLDIGNTDDLAKFKHPYNTYYLNQKGLPPGPISNPGDEALHSALNPTPGPWFYFISMTSENTIFTNTYEEHQRLVKQYNEERKKSKQ</sequence>
<comment type="function">
    <text evidence="7">Functions as a peptidoglycan terminase that cleaves nascent peptidoglycan strands endolytically to terminate their elongation.</text>
</comment>
<keyword evidence="3 7" id="KW-1133">Transmembrane helix</keyword>
<evidence type="ECO:0000256" key="5">
    <source>
        <dbReference type="ARBA" id="ARBA00023239"/>
    </source>
</evidence>
<dbReference type="RefSeq" id="WP_345224943.1">
    <property type="nucleotide sequence ID" value="NZ_BAAAXE010000013.1"/>
</dbReference>
<evidence type="ECO:0000256" key="8">
    <source>
        <dbReference type="SAM" id="MobiDB-lite"/>
    </source>
</evidence>
<proteinExistence type="inferred from homology"/>
<dbReference type="NCBIfam" id="TIGR00247">
    <property type="entry name" value="endolytic transglycosylase MltG"/>
    <property type="match status" value="1"/>
</dbReference>
<organism evidence="9 10">
    <name type="scientific">Streptomyces cremeus</name>
    <dbReference type="NCBI Taxonomy" id="66881"/>
    <lineage>
        <taxon>Bacteria</taxon>
        <taxon>Bacillati</taxon>
        <taxon>Actinomycetota</taxon>
        <taxon>Actinomycetes</taxon>
        <taxon>Kitasatosporales</taxon>
        <taxon>Streptomycetaceae</taxon>
        <taxon>Streptomyces</taxon>
    </lineage>
</organism>
<dbReference type="Pfam" id="PF02618">
    <property type="entry name" value="YceG"/>
    <property type="match status" value="1"/>
</dbReference>
<dbReference type="Proteomes" id="UP001589718">
    <property type="component" value="Unassembled WGS sequence"/>
</dbReference>
<evidence type="ECO:0000313" key="10">
    <source>
        <dbReference type="Proteomes" id="UP001589718"/>
    </source>
</evidence>
<comment type="subcellular location">
    <subcellularLocation>
        <location evidence="7">Cell membrane</location>
        <topology evidence="7">Single-pass membrane protein</topology>
    </subcellularLocation>
</comment>
<feature type="region of interest" description="Disordered" evidence="8">
    <location>
        <begin position="1"/>
        <end position="196"/>
    </location>
</feature>
<evidence type="ECO:0000256" key="4">
    <source>
        <dbReference type="ARBA" id="ARBA00023136"/>
    </source>
</evidence>
<dbReference type="CDD" id="cd08010">
    <property type="entry name" value="MltG_like"/>
    <property type="match status" value="1"/>
</dbReference>
<keyword evidence="1 7" id="KW-1003">Cell membrane</keyword>
<dbReference type="EC" id="4.2.2.29" evidence="7"/>
<comment type="similarity">
    <text evidence="7">Belongs to the transglycosylase MltG family.</text>
</comment>
<feature type="compositionally biased region" description="Low complexity" evidence="8">
    <location>
        <begin position="122"/>
        <end position="141"/>
    </location>
</feature>
<keyword evidence="10" id="KW-1185">Reference proteome</keyword>
<evidence type="ECO:0000256" key="2">
    <source>
        <dbReference type="ARBA" id="ARBA00022692"/>
    </source>
</evidence>
<reference evidence="9 10" key="1">
    <citation type="submission" date="2024-09" db="EMBL/GenBank/DDBJ databases">
        <authorList>
            <person name="Sun Q."/>
            <person name="Mori K."/>
        </authorList>
    </citation>
    <scope>NUCLEOTIDE SEQUENCE [LARGE SCALE GENOMIC DNA]</scope>
    <source>
        <strain evidence="9 10">JCM 4362</strain>
    </source>
</reference>
<keyword evidence="2 7" id="KW-0812">Transmembrane</keyword>
<dbReference type="Gene3D" id="3.30.1490.480">
    <property type="entry name" value="Endolytic murein transglycosylase"/>
    <property type="match status" value="1"/>
</dbReference>
<dbReference type="PANTHER" id="PTHR30518">
    <property type="entry name" value="ENDOLYTIC MUREIN TRANSGLYCOSYLASE"/>
    <property type="match status" value="1"/>
</dbReference>
<evidence type="ECO:0000313" key="9">
    <source>
        <dbReference type="EMBL" id="MFB9524654.1"/>
    </source>
</evidence>
<feature type="transmembrane region" description="Helical" evidence="7">
    <location>
        <begin position="252"/>
        <end position="276"/>
    </location>
</feature>
<feature type="region of interest" description="Disordered" evidence="8">
    <location>
        <begin position="208"/>
        <end position="248"/>
    </location>
</feature>
<evidence type="ECO:0000256" key="7">
    <source>
        <dbReference type="HAMAP-Rule" id="MF_02065"/>
    </source>
</evidence>
<dbReference type="EMBL" id="JBHMCR010000022">
    <property type="protein sequence ID" value="MFB9524654.1"/>
    <property type="molecule type" value="Genomic_DNA"/>
</dbReference>
<dbReference type="PANTHER" id="PTHR30518:SF2">
    <property type="entry name" value="ENDOLYTIC MUREIN TRANSGLYCOSYLASE"/>
    <property type="match status" value="1"/>
</dbReference>
<dbReference type="HAMAP" id="MF_02065">
    <property type="entry name" value="MltG"/>
    <property type="match status" value="1"/>
</dbReference>
<feature type="compositionally biased region" description="Basic and acidic residues" evidence="8">
    <location>
        <begin position="97"/>
        <end position="106"/>
    </location>
</feature>
<name>A0ABV5PNK2_STRCM</name>
<comment type="catalytic activity">
    <reaction evidence="7">
        <text>a peptidoglycan chain = a peptidoglycan chain with N-acetyl-1,6-anhydromuramyl-[peptide] at the reducing end + a peptidoglycan chain with N-acetylglucosamine at the non-reducing end.</text>
        <dbReference type="EC" id="4.2.2.29"/>
    </reaction>
</comment>
<accession>A0ABV5PNK2</accession>
<evidence type="ECO:0000256" key="3">
    <source>
        <dbReference type="ARBA" id="ARBA00022989"/>
    </source>
</evidence>
<comment type="caution">
    <text evidence="9">The sequence shown here is derived from an EMBL/GenBank/DDBJ whole genome shotgun (WGS) entry which is preliminary data.</text>
</comment>
<keyword evidence="5 7" id="KW-0456">Lyase</keyword>
<feature type="compositionally biased region" description="Low complexity" evidence="8">
    <location>
        <begin position="28"/>
        <end position="39"/>
    </location>
</feature>
<feature type="site" description="Important for catalytic activity" evidence="7">
    <location>
        <position position="481"/>
    </location>
</feature>
<feature type="compositionally biased region" description="Basic residues" evidence="8">
    <location>
        <begin position="236"/>
        <end position="248"/>
    </location>
</feature>